<dbReference type="InterPro" id="IPR028082">
    <property type="entry name" value="Peripla_BP_I"/>
</dbReference>
<dbReference type="CDD" id="cd01392">
    <property type="entry name" value="HTH_LacI"/>
    <property type="match status" value="1"/>
</dbReference>
<dbReference type="InterPro" id="IPR010982">
    <property type="entry name" value="Lambda_DNA-bd_dom_sf"/>
</dbReference>
<proteinExistence type="predicted"/>
<evidence type="ECO:0000259" key="4">
    <source>
        <dbReference type="PROSITE" id="PS50932"/>
    </source>
</evidence>
<protein>
    <submittedName>
        <fullName evidence="5">Dehydrogenase</fullName>
    </submittedName>
</protein>
<sequence>MHEEAPRPATRALRQRTTINDVARTAGVSKATVSRYVNGGDTLLAPETAARVAHAMQQLGYHPSPMAQSLKHGRTRLIGLAVADITNPFSVAVMQGAERACQEAGYLLVLFNLGNAAERERGVLRALQTSQLDGLILNRATATGQLRQLALDAGKPIVLVDRRQPGLEADFISVDNRGAMALLLEHLARRGWRRFVLVSEPSAGVSSRIARQQAFHDWLAHPPAGAEGCTGVHLEVPRGAQEECRVQLQRWHAQQTAGAKKKGGGDVEGGCAIVTGNAVATLLAASAARDLGWQLGRDVGFAGIDETDWTALIGPGLTTIAQPTDELGREAVRCLLERLEGDMRPARTIELPGRLVERASSAVWEGGGNRLGARP</sequence>
<dbReference type="InterPro" id="IPR046335">
    <property type="entry name" value="LacI/GalR-like_sensor"/>
</dbReference>
<accession>A0A2P1NKB0</accession>
<dbReference type="InterPro" id="IPR000843">
    <property type="entry name" value="HTH_LacI"/>
</dbReference>
<dbReference type="Pfam" id="PF13377">
    <property type="entry name" value="Peripla_BP_3"/>
    <property type="match status" value="1"/>
</dbReference>
<dbReference type="AlphaFoldDB" id="A0A2P1NKB0"/>
<organism evidence="5 6">
    <name type="scientific">Pulveribacter suum</name>
    <dbReference type="NCBI Taxonomy" id="2116657"/>
    <lineage>
        <taxon>Bacteria</taxon>
        <taxon>Pseudomonadati</taxon>
        <taxon>Pseudomonadota</taxon>
        <taxon>Betaproteobacteria</taxon>
        <taxon>Burkholderiales</taxon>
        <taxon>Comamonadaceae</taxon>
        <taxon>Pulveribacter</taxon>
    </lineage>
</organism>
<dbReference type="PANTHER" id="PTHR30146">
    <property type="entry name" value="LACI-RELATED TRANSCRIPTIONAL REPRESSOR"/>
    <property type="match status" value="1"/>
</dbReference>
<evidence type="ECO:0000256" key="2">
    <source>
        <dbReference type="ARBA" id="ARBA00023125"/>
    </source>
</evidence>
<keyword evidence="1" id="KW-0805">Transcription regulation</keyword>
<dbReference type="PANTHER" id="PTHR30146:SF145">
    <property type="entry name" value="RIBOSE OPERON REPRESSOR"/>
    <property type="match status" value="1"/>
</dbReference>
<dbReference type="PRINTS" id="PR00036">
    <property type="entry name" value="HTHLACI"/>
</dbReference>
<dbReference type="Gene3D" id="1.10.260.40">
    <property type="entry name" value="lambda repressor-like DNA-binding domains"/>
    <property type="match status" value="1"/>
</dbReference>
<dbReference type="GO" id="GO:0003700">
    <property type="term" value="F:DNA-binding transcription factor activity"/>
    <property type="evidence" value="ECO:0007669"/>
    <property type="project" value="TreeGrafter"/>
</dbReference>
<keyword evidence="2" id="KW-0238">DNA-binding</keyword>
<keyword evidence="3" id="KW-0804">Transcription</keyword>
<dbReference type="RefSeq" id="WP_106846052.1">
    <property type="nucleotide sequence ID" value="NZ_CP027792.1"/>
</dbReference>
<evidence type="ECO:0000256" key="1">
    <source>
        <dbReference type="ARBA" id="ARBA00023015"/>
    </source>
</evidence>
<dbReference type="KEGG" id="melm:C7H73_07335"/>
<reference evidence="6" key="1">
    <citation type="submission" date="2018-03" db="EMBL/GenBank/DDBJ databases">
        <title>Genome sequencing of Melaminivora sp. strain SC2-7.</title>
        <authorList>
            <person name="Kim S.-J."/>
            <person name="Heo J."/>
            <person name="Ahn J.-H."/>
            <person name="Kwon S.-W."/>
        </authorList>
    </citation>
    <scope>NUCLEOTIDE SEQUENCE [LARGE SCALE GENOMIC DNA]</scope>
    <source>
        <strain evidence="6">SC2-7</strain>
    </source>
</reference>
<dbReference type="Gene3D" id="3.40.50.2300">
    <property type="match status" value="2"/>
</dbReference>
<dbReference type="SUPFAM" id="SSF47413">
    <property type="entry name" value="lambda repressor-like DNA-binding domains"/>
    <property type="match status" value="1"/>
</dbReference>
<dbReference type="EMBL" id="CP027792">
    <property type="protein sequence ID" value="AVP57499.1"/>
    <property type="molecule type" value="Genomic_DNA"/>
</dbReference>
<gene>
    <name evidence="5" type="ORF">C7H73_07335</name>
</gene>
<dbReference type="CDD" id="cd06283">
    <property type="entry name" value="PBP1_RegR_EndR_KdgR-like"/>
    <property type="match status" value="1"/>
</dbReference>
<dbReference type="Pfam" id="PF00356">
    <property type="entry name" value="LacI"/>
    <property type="match status" value="1"/>
</dbReference>
<dbReference type="Proteomes" id="UP000241829">
    <property type="component" value="Chromosome"/>
</dbReference>
<dbReference type="SUPFAM" id="SSF53822">
    <property type="entry name" value="Periplasmic binding protein-like I"/>
    <property type="match status" value="1"/>
</dbReference>
<dbReference type="PROSITE" id="PS50932">
    <property type="entry name" value="HTH_LACI_2"/>
    <property type="match status" value="1"/>
</dbReference>
<dbReference type="SMR" id="A0A2P1NKB0"/>
<evidence type="ECO:0000313" key="5">
    <source>
        <dbReference type="EMBL" id="AVP57499.1"/>
    </source>
</evidence>
<dbReference type="SMART" id="SM00354">
    <property type="entry name" value="HTH_LACI"/>
    <property type="match status" value="1"/>
</dbReference>
<dbReference type="OrthoDB" id="5672046at2"/>
<evidence type="ECO:0000256" key="3">
    <source>
        <dbReference type="ARBA" id="ARBA00023163"/>
    </source>
</evidence>
<name>A0A2P1NKB0_9BURK</name>
<feature type="domain" description="HTH lacI-type" evidence="4">
    <location>
        <begin position="17"/>
        <end position="72"/>
    </location>
</feature>
<dbReference type="PROSITE" id="PS00356">
    <property type="entry name" value="HTH_LACI_1"/>
    <property type="match status" value="1"/>
</dbReference>
<dbReference type="GO" id="GO:0000976">
    <property type="term" value="F:transcription cis-regulatory region binding"/>
    <property type="evidence" value="ECO:0007669"/>
    <property type="project" value="TreeGrafter"/>
</dbReference>
<keyword evidence="6" id="KW-1185">Reference proteome</keyword>
<evidence type="ECO:0000313" key="6">
    <source>
        <dbReference type="Proteomes" id="UP000241829"/>
    </source>
</evidence>